<evidence type="ECO:0000256" key="2">
    <source>
        <dbReference type="SAM" id="Phobius"/>
    </source>
</evidence>
<evidence type="ECO:0000313" key="3">
    <source>
        <dbReference type="EMBL" id="GAI83678.1"/>
    </source>
</evidence>
<keyword evidence="2" id="KW-0812">Transmembrane</keyword>
<keyword evidence="2" id="KW-1133">Transmembrane helix</keyword>
<feature type="region of interest" description="Disordered" evidence="1">
    <location>
        <begin position="42"/>
        <end position="69"/>
    </location>
</feature>
<comment type="caution">
    <text evidence="3">The sequence shown here is derived from an EMBL/GenBank/DDBJ whole genome shotgun (WGS) entry which is preliminary data.</text>
</comment>
<reference evidence="3" key="1">
    <citation type="journal article" date="2014" name="Front. Microbiol.">
        <title>High frequency of phylogenetically diverse reductive dehalogenase-homologous genes in deep subseafloor sedimentary metagenomes.</title>
        <authorList>
            <person name="Kawai M."/>
            <person name="Futagami T."/>
            <person name="Toyoda A."/>
            <person name="Takaki Y."/>
            <person name="Nishi S."/>
            <person name="Hori S."/>
            <person name="Arai W."/>
            <person name="Tsubouchi T."/>
            <person name="Morono Y."/>
            <person name="Uchiyama I."/>
            <person name="Ito T."/>
            <person name="Fujiyama A."/>
            <person name="Inagaki F."/>
            <person name="Takami H."/>
        </authorList>
    </citation>
    <scope>NUCLEOTIDE SEQUENCE</scope>
    <source>
        <strain evidence="3">Expedition CK06-06</strain>
    </source>
</reference>
<sequence length="69" mass="8068">MNLFEDFLTGAKWGLWAFVALIAGAILWGIVAGIRSMKKENKEKKQEEFKTKMGKFDRRERDKKPDHLL</sequence>
<dbReference type="EMBL" id="BARW01011058">
    <property type="protein sequence ID" value="GAI83678.1"/>
    <property type="molecule type" value="Genomic_DNA"/>
</dbReference>
<proteinExistence type="predicted"/>
<accession>X1RSP5</accession>
<organism evidence="3">
    <name type="scientific">marine sediment metagenome</name>
    <dbReference type="NCBI Taxonomy" id="412755"/>
    <lineage>
        <taxon>unclassified sequences</taxon>
        <taxon>metagenomes</taxon>
        <taxon>ecological metagenomes</taxon>
    </lineage>
</organism>
<keyword evidence="2" id="KW-0472">Membrane</keyword>
<evidence type="ECO:0000256" key="1">
    <source>
        <dbReference type="SAM" id="MobiDB-lite"/>
    </source>
</evidence>
<feature type="transmembrane region" description="Helical" evidence="2">
    <location>
        <begin position="13"/>
        <end position="34"/>
    </location>
</feature>
<gene>
    <name evidence="3" type="ORF">S12H4_21488</name>
</gene>
<protein>
    <submittedName>
        <fullName evidence="3">Uncharacterized protein</fullName>
    </submittedName>
</protein>
<name>X1RSP5_9ZZZZ</name>
<dbReference type="AlphaFoldDB" id="X1RSP5"/>